<keyword evidence="13" id="KW-1003">Cell membrane</keyword>
<evidence type="ECO:0000256" key="13">
    <source>
        <dbReference type="HAMAP-Rule" id="MF_01398"/>
    </source>
</evidence>
<dbReference type="Pfam" id="PF00213">
    <property type="entry name" value="OSCP"/>
    <property type="match status" value="1"/>
</dbReference>
<evidence type="ECO:0000256" key="4">
    <source>
        <dbReference type="ARBA" id="ARBA00022692"/>
    </source>
</evidence>
<keyword evidence="9 13" id="KW-0066">ATP synthesis</keyword>
<evidence type="ECO:0000313" key="16">
    <source>
        <dbReference type="EMBL" id="MCQ8130141.1"/>
    </source>
</evidence>
<evidence type="ECO:0000256" key="10">
    <source>
        <dbReference type="ARBA" id="ARBA00025198"/>
    </source>
</evidence>
<dbReference type="CDD" id="cd06503">
    <property type="entry name" value="ATP-synt_Fo_b"/>
    <property type="match status" value="1"/>
</dbReference>
<keyword evidence="8 13" id="KW-0472">Membrane</keyword>
<evidence type="ECO:0000256" key="5">
    <source>
        <dbReference type="ARBA" id="ARBA00022781"/>
    </source>
</evidence>
<dbReference type="PANTHER" id="PTHR33445:SF2">
    <property type="entry name" value="ATP SYNTHASE SUBUNIT B', CHLOROPLASTIC"/>
    <property type="match status" value="1"/>
</dbReference>
<protein>
    <recommendedName>
        <fullName evidence="13">ATP synthase subunit b</fullName>
    </recommendedName>
    <alternativeName>
        <fullName evidence="13">ATP synthase F(0) sector subunit b</fullName>
    </alternativeName>
    <alternativeName>
        <fullName evidence="13">ATPase subunit I</fullName>
    </alternativeName>
    <alternativeName>
        <fullName evidence="13">F-type ATPase subunit b</fullName>
        <shortName evidence="13">F-ATPase subunit b</shortName>
    </alternativeName>
</protein>
<dbReference type="InterPro" id="IPR002146">
    <property type="entry name" value="ATP_synth_b/b'su_bac/chlpt"/>
</dbReference>
<comment type="subcellular location">
    <subcellularLocation>
        <location evidence="13">Cell membrane</location>
        <topology evidence="13">Single-pass membrane protein</topology>
    </subcellularLocation>
    <subcellularLocation>
        <location evidence="12">Endomembrane system</location>
        <topology evidence="12">Single-pass membrane protein</topology>
    </subcellularLocation>
</comment>
<feature type="coiled-coil region" evidence="15">
    <location>
        <begin position="34"/>
        <end position="90"/>
    </location>
</feature>
<name>A0ABT1U8F5_9GAMM</name>
<keyword evidence="6 13" id="KW-1133">Transmembrane helix</keyword>
<proteinExistence type="inferred from homology"/>
<keyword evidence="3 13" id="KW-0138">CF(0)</keyword>
<evidence type="ECO:0000256" key="1">
    <source>
        <dbReference type="ARBA" id="ARBA00005513"/>
    </source>
</evidence>
<sequence>MQLDWTTFILEIINFLVLLWILQRFLYKPVMASLDARQQRIKQETARAEQLRNEAEALRLQYETRLAEWAKEYEANRHQLEAELQQTRGKALDELRKSLLDEAAKKQVRDSAVIAAHETALIREAAAEAYRQAAQMLVRLASPALTEAIVEMFLADLAALSDSELATLRKAGQALIPESLVEVRAAHALDAAKQDSISQALATAAGRLLTPSFAEDAGLIAGIRVVVGECQLHANLLDELAFFRRRNRHE</sequence>
<evidence type="ECO:0000256" key="7">
    <source>
        <dbReference type="ARBA" id="ARBA00023065"/>
    </source>
</evidence>
<dbReference type="EMBL" id="JANIBK010000129">
    <property type="protein sequence ID" value="MCQ8130141.1"/>
    <property type="molecule type" value="Genomic_DNA"/>
</dbReference>
<comment type="function">
    <text evidence="11">Component of the F(0) channel, it forms part of the peripheral stalk, linking F(1) to F(0). The b'-subunit is a diverged and duplicated form of b found in plants and photosynthetic bacteria.</text>
</comment>
<dbReference type="InterPro" id="IPR000711">
    <property type="entry name" value="ATPase_OSCP/dsu"/>
</dbReference>
<feature type="transmembrane region" description="Helical" evidence="13">
    <location>
        <begin position="6"/>
        <end position="27"/>
    </location>
</feature>
<comment type="caution">
    <text evidence="16">The sequence shown here is derived from an EMBL/GenBank/DDBJ whole genome shotgun (WGS) entry which is preliminary data.</text>
</comment>
<dbReference type="HAMAP" id="MF_01398">
    <property type="entry name" value="ATP_synth_b_bprime"/>
    <property type="match status" value="1"/>
</dbReference>
<keyword evidence="5 13" id="KW-0375">Hydrogen ion transport</keyword>
<dbReference type="PANTHER" id="PTHR33445">
    <property type="entry name" value="ATP SYNTHASE SUBUNIT B', CHLOROPLASTIC"/>
    <property type="match status" value="1"/>
</dbReference>
<organism evidence="16 17">
    <name type="scientific">Methylomonas rivi</name>
    <dbReference type="NCBI Taxonomy" id="2952226"/>
    <lineage>
        <taxon>Bacteria</taxon>
        <taxon>Pseudomonadati</taxon>
        <taxon>Pseudomonadota</taxon>
        <taxon>Gammaproteobacteria</taxon>
        <taxon>Methylococcales</taxon>
        <taxon>Methylococcaceae</taxon>
        <taxon>Methylomonas</taxon>
    </lineage>
</organism>
<dbReference type="InterPro" id="IPR050059">
    <property type="entry name" value="ATP_synthase_B_chain"/>
</dbReference>
<evidence type="ECO:0000256" key="15">
    <source>
        <dbReference type="SAM" id="Coils"/>
    </source>
</evidence>
<keyword evidence="4 13" id="KW-0812">Transmembrane</keyword>
<comment type="similarity">
    <text evidence="1 13 14">Belongs to the ATPase B chain family.</text>
</comment>
<evidence type="ECO:0000256" key="8">
    <source>
        <dbReference type="ARBA" id="ARBA00023136"/>
    </source>
</evidence>
<evidence type="ECO:0000256" key="12">
    <source>
        <dbReference type="ARBA" id="ARBA00037847"/>
    </source>
</evidence>
<keyword evidence="7 13" id="KW-0406">Ion transport</keyword>
<accession>A0ABT1U8F5</accession>
<comment type="subunit">
    <text evidence="13">F-type ATPases have 2 components, F(1) - the catalytic core - and F(0) - the membrane proton channel. F(1) has five subunits: alpha(3), beta(3), gamma(1), delta(1), epsilon(1). F(0) has three main subunits: a(1), b(2) and c(10-14). The alpha and beta chains form an alternating ring which encloses part of the gamma chain. F(1) is attached to F(0) by a central stalk formed by the gamma and epsilon chains, while a peripheral stalk is formed by the delta and b chains.</text>
</comment>
<keyword evidence="17" id="KW-1185">Reference proteome</keyword>
<dbReference type="Pfam" id="PF00430">
    <property type="entry name" value="ATP-synt_B"/>
    <property type="match status" value="1"/>
</dbReference>
<evidence type="ECO:0000256" key="11">
    <source>
        <dbReference type="ARBA" id="ARBA00025614"/>
    </source>
</evidence>
<gene>
    <name evidence="13" type="primary">atpF</name>
    <name evidence="16" type="ORF">NP596_16905</name>
</gene>
<dbReference type="Proteomes" id="UP001524586">
    <property type="component" value="Unassembled WGS sequence"/>
</dbReference>
<reference evidence="16 17" key="1">
    <citation type="submission" date="2022-07" db="EMBL/GenBank/DDBJ databases">
        <title>Methylomonas rivi sp. nov., Methylomonas rosea sp. nov., Methylomonas aureus sp. nov. and Methylomonas subterranea sp. nov., four novel methanotrophs isolated from a freshwater creek and the deep terrestrial subsurface.</title>
        <authorList>
            <person name="Abin C."/>
            <person name="Sankaranarayanan K."/>
            <person name="Garner C."/>
            <person name="Sindelar R."/>
            <person name="Kotary K."/>
            <person name="Garner R."/>
            <person name="Barclay S."/>
            <person name="Lawson P."/>
            <person name="Krumholz L."/>
        </authorList>
    </citation>
    <scope>NUCLEOTIDE SEQUENCE [LARGE SCALE GENOMIC DNA]</scope>
    <source>
        <strain evidence="16 17">WSC-6</strain>
    </source>
</reference>
<evidence type="ECO:0000256" key="14">
    <source>
        <dbReference type="RuleBase" id="RU003848"/>
    </source>
</evidence>
<evidence type="ECO:0000256" key="6">
    <source>
        <dbReference type="ARBA" id="ARBA00022989"/>
    </source>
</evidence>
<evidence type="ECO:0000256" key="9">
    <source>
        <dbReference type="ARBA" id="ARBA00023310"/>
    </source>
</evidence>
<dbReference type="RefSeq" id="WP_256616565.1">
    <property type="nucleotide sequence ID" value="NZ_JANIBK010000129.1"/>
</dbReference>
<comment type="function">
    <text evidence="10 13">F(1)F(0) ATP synthase produces ATP from ADP in the presence of a proton or sodium gradient. F-type ATPases consist of two structural domains, F(1) containing the extramembraneous catalytic core and F(0) containing the membrane proton channel, linked together by a central stalk and a peripheral stalk. During catalysis, ATP synthesis in the catalytic domain of F(1) is coupled via a rotary mechanism of the central stalk subunits to proton translocation.</text>
</comment>
<keyword evidence="15" id="KW-0175">Coiled coil</keyword>
<evidence type="ECO:0000256" key="2">
    <source>
        <dbReference type="ARBA" id="ARBA00022448"/>
    </source>
</evidence>
<keyword evidence="2 13" id="KW-0813">Transport</keyword>
<evidence type="ECO:0000313" key="17">
    <source>
        <dbReference type="Proteomes" id="UP001524586"/>
    </source>
</evidence>
<evidence type="ECO:0000256" key="3">
    <source>
        <dbReference type="ARBA" id="ARBA00022547"/>
    </source>
</evidence>